<dbReference type="EMBL" id="JACIDV010000002">
    <property type="protein sequence ID" value="MBB3944711.1"/>
    <property type="molecule type" value="Genomic_DNA"/>
</dbReference>
<protein>
    <recommendedName>
        <fullName evidence="1">Tip attachment protein J central straight fiber domain-containing protein</fullName>
    </recommendedName>
</protein>
<dbReference type="RefSeq" id="WP_183893917.1">
    <property type="nucleotide sequence ID" value="NZ_JACIDV010000002.1"/>
</dbReference>
<evidence type="ECO:0000313" key="3">
    <source>
        <dbReference type="Proteomes" id="UP000565286"/>
    </source>
</evidence>
<dbReference type="InterPro" id="IPR053171">
    <property type="entry name" value="Viral_Tip_Attach_Protein"/>
</dbReference>
<dbReference type="Pfam" id="PF09327">
    <property type="entry name" value="Phage_Tail_Tip"/>
    <property type="match status" value="1"/>
</dbReference>
<reference evidence="2 3" key="1">
    <citation type="submission" date="2020-08" db="EMBL/GenBank/DDBJ databases">
        <title>Genomic Encyclopedia of Type Strains, Phase IV (KMG-IV): sequencing the most valuable type-strain genomes for metagenomic binning, comparative biology and taxonomic classification.</title>
        <authorList>
            <person name="Goeker M."/>
        </authorList>
    </citation>
    <scope>NUCLEOTIDE SEQUENCE [LARGE SCALE GENOMIC DNA]</scope>
    <source>
        <strain evidence="2 3">DSM 26438</strain>
    </source>
</reference>
<dbReference type="AlphaFoldDB" id="A0A7W6C4L5"/>
<keyword evidence="3" id="KW-1185">Reference proteome</keyword>
<dbReference type="PANTHER" id="PTHR36251:SF2">
    <property type="entry name" value="GIFSY-2 PROPHAGE HOST SPECIFICITY PROTEIN J, PHAGE LAMBDA"/>
    <property type="match status" value="1"/>
</dbReference>
<organism evidence="2 3">
    <name type="scientific">Rhizobium skierniewicense</name>
    <dbReference type="NCBI Taxonomy" id="984260"/>
    <lineage>
        <taxon>Bacteria</taxon>
        <taxon>Pseudomonadati</taxon>
        <taxon>Pseudomonadota</taxon>
        <taxon>Alphaproteobacteria</taxon>
        <taxon>Hyphomicrobiales</taxon>
        <taxon>Rhizobiaceae</taxon>
        <taxon>Rhizobium/Agrobacterium group</taxon>
        <taxon>Rhizobium</taxon>
    </lineage>
</organism>
<dbReference type="Proteomes" id="UP000565286">
    <property type="component" value="Unassembled WGS sequence"/>
</dbReference>
<gene>
    <name evidence="2" type="ORF">GGQ73_000636</name>
</gene>
<sequence length="1003" mass="107784">MAFISFITAAVTAISAWAAAYPILAGLAQSAFAVAASFGINKIFAQKVPSTSAQLQTEYGANNPRTVVLGTCGLTGRHVYRNNFGSGGRNFQDVYELASFRITGVPRVRYNGKWRTLTEQNAEGFWLVPNEGTSGDNHDDVRVKFYFGSMDQQAEPTFIANSRPAGRWTAAHRGAGVAYAVVYSGLRRQGNGLAAPAQLLFEVKGAPLYDWRKDSSVGGFGPHRWNDQSTWEYSDNPFVQAYNLERGFYNGNQLMVGKGVRASRLPLSEWTQAANIADEIIDGDYRYRSHMIAKDGPGANHDSNLQPLLMAACASWVERVDGEFPIAGAPQAVVATITDDDIKIGAPKRFTVKRKRTDLINTVAASYVSPDDFYETKDAATRIDQSALAEDRETLASAIPYGAVTNVKQVDRLADIAIRGARFQASAEITIHPRFLDVVKEGRWITWASAKHGTRTYQVLTRTLGPHNSDGVRDITVALQEISNGVFDPTAYATNPPVIIVVPPPQYLAEVQNFAATPNIVQAEGGGKLPGVRLTWDQIEDISVSGVLIEYWPVANPTQVFTKAVTADISVVQIVEGLTSETDWQVRTTLMVDNGRAVSASGITNFRTLQAGGDLITNLENLGQDVRDTIALIGGARQELLNRIEQIGQAVSLEAALSQIQRDTMRAEVGGTYAEIETVRTVAATETEAVAQRVTTLSAVVGDTSAKLIEEQQVRATADSAFTTQLTSLNATVGQNTAAIGTEATARVNADGAISQQIIGVSATFNGMFADGLVMFQATATPAGVSARFAVLLRGNTGSGFVESGMYIQLRTVNGVLKSEVGFLADKFVVINGDQSIAVFAIENGIVKIPNLQVSQAQIISLFIGDEQIVPGSVIRIRSASTSSNNAPGYAEISLTVDHGVRANPSNPILIRVEYTATGKANQAQTVLVGPHLIDDVTGGGSTNIYTSNANTAVAGDAFRDYTAFRTFTVPNRASTVLRLRLPSESAINWTAMVLSAMAFRNN</sequence>
<proteinExistence type="predicted"/>
<comment type="caution">
    <text evidence="2">The sequence shown here is derived from an EMBL/GenBank/DDBJ whole genome shotgun (WGS) entry which is preliminary data.</text>
</comment>
<evidence type="ECO:0000259" key="1">
    <source>
        <dbReference type="Pfam" id="PF09327"/>
    </source>
</evidence>
<dbReference type="InterPro" id="IPR015406">
    <property type="entry name" value="GpJ_CSF"/>
</dbReference>
<feature type="domain" description="Tip attachment protein J central straight fiber" evidence="1">
    <location>
        <begin position="785"/>
        <end position="867"/>
    </location>
</feature>
<dbReference type="PANTHER" id="PTHR36251">
    <property type="entry name" value="FELS-1 PROPHAGE HOST SPECIFICITY PROTEIN-RELATED"/>
    <property type="match status" value="1"/>
</dbReference>
<evidence type="ECO:0000313" key="2">
    <source>
        <dbReference type="EMBL" id="MBB3944711.1"/>
    </source>
</evidence>
<accession>A0A7W6C4L5</accession>
<name>A0A7W6C4L5_9HYPH</name>